<dbReference type="AlphaFoldDB" id="A0A180H673"/>
<accession>A0A180H673</accession>
<feature type="region of interest" description="Disordered" evidence="1">
    <location>
        <begin position="1"/>
        <end position="154"/>
    </location>
</feature>
<feature type="compositionally biased region" description="Polar residues" evidence="1">
    <location>
        <begin position="64"/>
        <end position="74"/>
    </location>
</feature>
<dbReference type="EnsemblFungi" id="PTTG_25194-t43_1">
    <property type="protein sequence ID" value="PTTG_25194-t43_1-p1"/>
    <property type="gene ID" value="PTTG_25194"/>
</dbReference>
<organism evidence="2">
    <name type="scientific">Puccinia triticina (isolate 1-1 / race 1 (BBBD))</name>
    <name type="common">Brown leaf rust fungus</name>
    <dbReference type="NCBI Taxonomy" id="630390"/>
    <lineage>
        <taxon>Eukaryota</taxon>
        <taxon>Fungi</taxon>
        <taxon>Dikarya</taxon>
        <taxon>Basidiomycota</taxon>
        <taxon>Pucciniomycotina</taxon>
        <taxon>Pucciniomycetes</taxon>
        <taxon>Pucciniales</taxon>
        <taxon>Pucciniaceae</taxon>
        <taxon>Puccinia</taxon>
    </lineage>
</organism>
<reference evidence="3 4" key="3">
    <citation type="journal article" date="2017" name="G3 (Bethesda)">
        <title>Comparative analysis highlights variable genome content of wheat rusts and divergence of the mating loci.</title>
        <authorList>
            <person name="Cuomo C.A."/>
            <person name="Bakkeren G."/>
            <person name="Khalil H.B."/>
            <person name="Panwar V."/>
            <person name="Joly D."/>
            <person name="Linning R."/>
            <person name="Sakthikumar S."/>
            <person name="Song X."/>
            <person name="Adiconis X."/>
            <person name="Fan L."/>
            <person name="Goldberg J.M."/>
            <person name="Levin J.Z."/>
            <person name="Young S."/>
            <person name="Zeng Q."/>
            <person name="Anikster Y."/>
            <person name="Bruce M."/>
            <person name="Wang M."/>
            <person name="Yin C."/>
            <person name="McCallum B."/>
            <person name="Szabo L.J."/>
            <person name="Hulbert S."/>
            <person name="Chen X."/>
            <person name="Fellers J.P."/>
        </authorList>
    </citation>
    <scope>NUCLEOTIDE SEQUENCE</scope>
    <source>
        <strain evidence="3">isolate 1-1 / race 1 (BBBD)</strain>
        <strain evidence="4">Isolate 1-1 / race 1 (BBBD)</strain>
    </source>
</reference>
<evidence type="ECO:0000256" key="1">
    <source>
        <dbReference type="SAM" id="MobiDB-lite"/>
    </source>
</evidence>
<reference evidence="2" key="1">
    <citation type="submission" date="2009-11" db="EMBL/GenBank/DDBJ databases">
        <authorList>
            <consortium name="The Broad Institute Genome Sequencing Platform"/>
            <person name="Ward D."/>
            <person name="Feldgarden M."/>
            <person name="Earl A."/>
            <person name="Young S.K."/>
            <person name="Zeng Q."/>
            <person name="Koehrsen M."/>
            <person name="Alvarado L."/>
            <person name="Berlin A."/>
            <person name="Bochicchio J."/>
            <person name="Borenstein D."/>
            <person name="Chapman S.B."/>
            <person name="Chen Z."/>
            <person name="Engels R."/>
            <person name="Freedman E."/>
            <person name="Gellesch M."/>
            <person name="Goldberg J."/>
            <person name="Griggs A."/>
            <person name="Gujja S."/>
            <person name="Heilman E."/>
            <person name="Heiman D."/>
            <person name="Hepburn T."/>
            <person name="Howarth C."/>
            <person name="Jen D."/>
            <person name="Larson L."/>
            <person name="Lewis B."/>
            <person name="Mehta T."/>
            <person name="Park D."/>
            <person name="Pearson M."/>
            <person name="Roberts A."/>
            <person name="Saif S."/>
            <person name="Shea T."/>
            <person name="Shenoy N."/>
            <person name="Sisk P."/>
            <person name="Stolte C."/>
            <person name="Sykes S."/>
            <person name="Thomson T."/>
            <person name="Walk T."/>
            <person name="White J."/>
            <person name="Yandava C."/>
            <person name="Izard J."/>
            <person name="Baranova O.V."/>
            <person name="Blanton J.M."/>
            <person name="Tanner A.C."/>
            <person name="Dewhirst F.E."/>
            <person name="Haas B."/>
            <person name="Nusbaum C."/>
            <person name="Birren B."/>
        </authorList>
    </citation>
    <scope>NUCLEOTIDE SEQUENCE [LARGE SCALE GENOMIC DNA]</scope>
    <source>
        <strain evidence="2">1-1 BBBD Race 1</strain>
    </source>
</reference>
<dbReference type="VEuPathDB" id="FungiDB:PTTG_25194"/>
<protein>
    <submittedName>
        <fullName evidence="2 3">Uncharacterized protein</fullName>
    </submittedName>
</protein>
<dbReference type="Proteomes" id="UP000005240">
    <property type="component" value="Unassembled WGS sequence"/>
</dbReference>
<feature type="compositionally biased region" description="Basic and acidic residues" evidence="1">
    <location>
        <begin position="52"/>
        <end position="61"/>
    </location>
</feature>
<name>A0A180H673_PUCT1</name>
<sequence>MPLPPWHGWLLSTGPEDEYQETEREASTEPQTSSSPPPAAPLQTIPVHSSLQRRDAPDTEGTRVPSSSLEQYSTLARMAAVHWPEDEYQETEREASAERQTSSSPPPAAPLQTIPVHSSLERRDAPDTEGPRAPESSLEQLNTPPAEPTRLPSSFLTRCNEACIADREQRAAGSRSQRQTLPYVDWEAKISTLNEICAEESPSTRAGGPRHPRIHTLIGQEDLIPPPRRGTPATPAENSQWRFNRRLPLISPRPPSSPIGPVRRERTRCPRDDPYAASSRTRARGP</sequence>
<gene>
    <name evidence="2" type="ORF">PTTG_25194</name>
</gene>
<dbReference type="EMBL" id="ADAS02000001">
    <property type="protein sequence ID" value="OAW00189.1"/>
    <property type="molecule type" value="Genomic_DNA"/>
</dbReference>
<feature type="region of interest" description="Disordered" evidence="1">
    <location>
        <begin position="218"/>
        <end position="286"/>
    </location>
</feature>
<reference evidence="3" key="4">
    <citation type="submission" date="2025-05" db="UniProtKB">
        <authorList>
            <consortium name="EnsemblFungi"/>
        </authorList>
    </citation>
    <scope>IDENTIFICATION</scope>
    <source>
        <strain evidence="3">isolate 1-1 / race 1 (BBBD)</strain>
    </source>
</reference>
<evidence type="ECO:0000313" key="4">
    <source>
        <dbReference type="Proteomes" id="UP000005240"/>
    </source>
</evidence>
<feature type="compositionally biased region" description="Basic and acidic residues" evidence="1">
    <location>
        <begin position="119"/>
        <end position="132"/>
    </location>
</feature>
<proteinExistence type="predicted"/>
<evidence type="ECO:0000313" key="3">
    <source>
        <dbReference type="EnsemblFungi" id="PTTG_25194-t43_1-p1"/>
    </source>
</evidence>
<evidence type="ECO:0000313" key="2">
    <source>
        <dbReference type="EMBL" id="OAW00189.1"/>
    </source>
</evidence>
<keyword evidence="4" id="KW-1185">Reference proteome</keyword>
<feature type="compositionally biased region" description="Basic and acidic residues" evidence="1">
    <location>
        <begin position="262"/>
        <end position="274"/>
    </location>
</feature>
<reference evidence="2" key="2">
    <citation type="submission" date="2016-05" db="EMBL/GenBank/DDBJ databases">
        <title>Comparative analysis highlights variable genome content of wheat rusts and divergence of the mating loci.</title>
        <authorList>
            <person name="Cuomo C.A."/>
            <person name="Bakkeren G."/>
            <person name="Szabo L."/>
            <person name="Khalil H."/>
            <person name="Joly D."/>
            <person name="Goldberg J."/>
            <person name="Young S."/>
            <person name="Zeng Q."/>
            <person name="Fellers J."/>
        </authorList>
    </citation>
    <scope>NUCLEOTIDE SEQUENCE [LARGE SCALE GENOMIC DNA]</scope>
    <source>
        <strain evidence="2">1-1 BBBD Race 1</strain>
    </source>
</reference>